<dbReference type="OrthoDB" id="9802947at2"/>
<evidence type="ECO:0000313" key="7">
    <source>
        <dbReference type="Proteomes" id="UP000018780"/>
    </source>
</evidence>
<dbReference type="InterPro" id="IPR016161">
    <property type="entry name" value="Ald_DH/histidinol_DH"/>
</dbReference>
<dbReference type="EMBL" id="CP006773">
    <property type="protein sequence ID" value="AHD02075.1"/>
    <property type="molecule type" value="Genomic_DNA"/>
</dbReference>
<dbReference type="CDD" id="cd07106">
    <property type="entry name" value="ALDH_AldA-AAD23400"/>
    <property type="match status" value="1"/>
</dbReference>
<organism evidence="6 7">
    <name type="scientific">Leisingera methylohalidivorans DSM 14336</name>
    <dbReference type="NCBI Taxonomy" id="999552"/>
    <lineage>
        <taxon>Bacteria</taxon>
        <taxon>Pseudomonadati</taxon>
        <taxon>Pseudomonadota</taxon>
        <taxon>Alphaproteobacteria</taxon>
        <taxon>Rhodobacterales</taxon>
        <taxon>Roseobacteraceae</taxon>
        <taxon>Leisingera</taxon>
    </lineage>
</organism>
<dbReference type="Gene3D" id="3.40.309.10">
    <property type="entry name" value="Aldehyde Dehydrogenase, Chain A, domain 2"/>
    <property type="match status" value="1"/>
</dbReference>
<dbReference type="InterPro" id="IPR044086">
    <property type="entry name" value="LUC3-like"/>
</dbReference>
<evidence type="ECO:0000259" key="5">
    <source>
        <dbReference type="Pfam" id="PF00171"/>
    </source>
</evidence>
<dbReference type="InterPro" id="IPR015590">
    <property type="entry name" value="Aldehyde_DH_dom"/>
</dbReference>
<dbReference type="InterPro" id="IPR029510">
    <property type="entry name" value="Ald_DH_CS_GLU"/>
</dbReference>
<sequence length="467" mass="49262">MDYRMLINGEQVSSDRMIGVINPATETVFARVPHASGAQLNQAVAAAKTAQQAWADTPMAERRAKVEALAAAIGEEAGELARLITLEQGKPLPEAQGEVAWSQGYLAHTATLELPDRIIQDDAEFRIETRHKPLGVVAGIIAWNFPLLLCCWKIGPALMAGNAIVLKPAPTTPVTALKLGGICARILPSGLVNIITDANDLGPKLTTHPDVAKIGFTGSSETGKRIMAGAAATMKRVTLEMGGNDPAIVLPDVDVKAAAEKVYGGAFLNAGQVCLAVKRAYVHSDIYEDFCAELAALADQAVVDDGMKQGTTIGPIQNKAQFDKIKGFLEDARASGRIIAGGTPKDGPGYFVRPTIVRDVTDGQKIVDEEQFGPILPVIRFDSIDDVIARANASDYGLGGSVHSGDTAKAAEVAGRIESGTIWVNQQLNIGPHIPMAGFKGSGLGVEQSVEGLAEYTQMQVINVARG</sequence>
<dbReference type="FunFam" id="3.40.605.10:FF:000007">
    <property type="entry name" value="NAD/NADP-dependent betaine aldehyde dehydrogenase"/>
    <property type="match status" value="1"/>
</dbReference>
<evidence type="ECO:0000256" key="3">
    <source>
        <dbReference type="PROSITE-ProRule" id="PRU10007"/>
    </source>
</evidence>
<dbReference type="Proteomes" id="UP000018780">
    <property type="component" value="Chromosome"/>
</dbReference>
<keyword evidence="7" id="KW-1185">Reference proteome</keyword>
<dbReference type="KEGG" id="lmd:METH_16610"/>
<dbReference type="STRING" id="999552.METH_16610"/>
<dbReference type="AlphaFoldDB" id="V9VXH3"/>
<protein>
    <submittedName>
        <fullName evidence="6">Aldehyde dehydrogenase</fullName>
    </submittedName>
</protein>
<accession>V9VXH3</accession>
<name>V9VXH3_9RHOB</name>
<feature type="active site" evidence="3">
    <location>
        <position position="240"/>
    </location>
</feature>
<comment type="similarity">
    <text evidence="1 4">Belongs to the aldehyde dehydrogenase family.</text>
</comment>
<dbReference type="FunFam" id="3.40.309.10:FF:000009">
    <property type="entry name" value="Aldehyde dehydrogenase A"/>
    <property type="match status" value="1"/>
</dbReference>
<reference evidence="6 7" key="1">
    <citation type="submission" date="2013-09" db="EMBL/GenBank/DDBJ databases">
        <authorList>
            <consortium name="DOE Joint Genome Institute"/>
            <person name="Klenk H.-P."/>
            <person name="Huntemann M."/>
            <person name="Han J."/>
            <person name="Chen A."/>
            <person name="Kyrpides N."/>
            <person name="Mavromatis K."/>
            <person name="Markowitz V."/>
            <person name="Palaniappan K."/>
            <person name="Ivanova N."/>
            <person name="Schaumberg A."/>
            <person name="Pati A."/>
            <person name="Liolios K."/>
            <person name="Nordberg H.P."/>
            <person name="Cantor M.N."/>
            <person name="Hua S.X."/>
            <person name="Woyke T."/>
        </authorList>
    </citation>
    <scope>NUCLEOTIDE SEQUENCE [LARGE SCALE GENOMIC DNA]</scope>
    <source>
        <strain evidence="6 7">DSM 14336</strain>
    </source>
</reference>
<dbReference type="Pfam" id="PF00171">
    <property type="entry name" value="Aldedh"/>
    <property type="match status" value="1"/>
</dbReference>
<dbReference type="InterPro" id="IPR016162">
    <property type="entry name" value="Ald_DH_N"/>
</dbReference>
<dbReference type="PANTHER" id="PTHR11699">
    <property type="entry name" value="ALDEHYDE DEHYDROGENASE-RELATED"/>
    <property type="match status" value="1"/>
</dbReference>
<proteinExistence type="inferred from homology"/>
<evidence type="ECO:0000256" key="1">
    <source>
        <dbReference type="ARBA" id="ARBA00009986"/>
    </source>
</evidence>
<gene>
    <name evidence="6" type="ORF">METH_16610</name>
</gene>
<dbReference type="PROSITE" id="PS00070">
    <property type="entry name" value="ALDEHYDE_DEHYDR_CYS"/>
    <property type="match status" value="1"/>
</dbReference>
<dbReference type="InterPro" id="IPR016163">
    <property type="entry name" value="Ald_DH_C"/>
</dbReference>
<evidence type="ECO:0000313" key="6">
    <source>
        <dbReference type="EMBL" id="AHD02075.1"/>
    </source>
</evidence>
<dbReference type="PROSITE" id="PS00687">
    <property type="entry name" value="ALDEHYDE_DEHYDR_GLU"/>
    <property type="match status" value="1"/>
</dbReference>
<evidence type="ECO:0000256" key="4">
    <source>
        <dbReference type="RuleBase" id="RU003345"/>
    </source>
</evidence>
<dbReference type="RefSeq" id="WP_024091502.1">
    <property type="nucleotide sequence ID" value="NC_023135.1"/>
</dbReference>
<dbReference type="PATRIC" id="fig|999552.6.peg.3310"/>
<evidence type="ECO:0000256" key="2">
    <source>
        <dbReference type="ARBA" id="ARBA00023002"/>
    </source>
</evidence>
<dbReference type="Gene3D" id="3.40.605.10">
    <property type="entry name" value="Aldehyde Dehydrogenase, Chain A, domain 1"/>
    <property type="match status" value="1"/>
</dbReference>
<dbReference type="SUPFAM" id="SSF53720">
    <property type="entry name" value="ALDH-like"/>
    <property type="match status" value="1"/>
</dbReference>
<feature type="domain" description="Aldehyde dehydrogenase" evidence="5">
    <location>
        <begin position="15"/>
        <end position="461"/>
    </location>
</feature>
<dbReference type="HOGENOM" id="CLU_005391_0_0_5"/>
<dbReference type="GO" id="GO:0016620">
    <property type="term" value="F:oxidoreductase activity, acting on the aldehyde or oxo group of donors, NAD or NADP as acceptor"/>
    <property type="evidence" value="ECO:0007669"/>
    <property type="project" value="InterPro"/>
</dbReference>
<keyword evidence="2 4" id="KW-0560">Oxidoreductase</keyword>
<dbReference type="InterPro" id="IPR016160">
    <property type="entry name" value="Ald_DH_CS_CYS"/>
</dbReference>